<protein>
    <submittedName>
        <fullName evidence="2">Uncharacterized protein</fullName>
    </submittedName>
</protein>
<evidence type="ECO:0000313" key="2">
    <source>
        <dbReference type="EMBL" id="KAF2834928.1"/>
    </source>
</evidence>
<proteinExistence type="predicted"/>
<reference evidence="2" key="1">
    <citation type="journal article" date="2020" name="Stud. Mycol.">
        <title>101 Dothideomycetes genomes: a test case for predicting lifestyles and emergence of pathogens.</title>
        <authorList>
            <person name="Haridas S."/>
            <person name="Albert R."/>
            <person name="Binder M."/>
            <person name="Bloem J."/>
            <person name="Labutti K."/>
            <person name="Salamov A."/>
            <person name="Andreopoulos B."/>
            <person name="Baker S."/>
            <person name="Barry K."/>
            <person name="Bills G."/>
            <person name="Bluhm B."/>
            <person name="Cannon C."/>
            <person name="Castanera R."/>
            <person name="Culley D."/>
            <person name="Daum C."/>
            <person name="Ezra D."/>
            <person name="Gonzalez J."/>
            <person name="Henrissat B."/>
            <person name="Kuo A."/>
            <person name="Liang C."/>
            <person name="Lipzen A."/>
            <person name="Lutzoni F."/>
            <person name="Magnuson J."/>
            <person name="Mondo S."/>
            <person name="Nolan M."/>
            <person name="Ohm R."/>
            <person name="Pangilinan J."/>
            <person name="Park H.-J."/>
            <person name="Ramirez L."/>
            <person name="Alfaro M."/>
            <person name="Sun H."/>
            <person name="Tritt A."/>
            <person name="Yoshinaga Y."/>
            <person name="Zwiers L.-H."/>
            <person name="Turgeon B."/>
            <person name="Goodwin S."/>
            <person name="Spatafora J."/>
            <person name="Crous P."/>
            <person name="Grigoriev I."/>
        </authorList>
    </citation>
    <scope>NUCLEOTIDE SEQUENCE</scope>
    <source>
        <strain evidence="2">CBS 101060</strain>
    </source>
</reference>
<feature type="compositionally biased region" description="Basic residues" evidence="1">
    <location>
        <begin position="1"/>
        <end position="14"/>
    </location>
</feature>
<dbReference type="Proteomes" id="UP000799429">
    <property type="component" value="Unassembled WGS sequence"/>
</dbReference>
<comment type="caution">
    <text evidence="2">The sequence shown here is derived from an EMBL/GenBank/DDBJ whole genome shotgun (WGS) entry which is preliminary data.</text>
</comment>
<organism evidence="2 3">
    <name type="scientific">Patellaria atrata CBS 101060</name>
    <dbReference type="NCBI Taxonomy" id="1346257"/>
    <lineage>
        <taxon>Eukaryota</taxon>
        <taxon>Fungi</taxon>
        <taxon>Dikarya</taxon>
        <taxon>Ascomycota</taxon>
        <taxon>Pezizomycotina</taxon>
        <taxon>Dothideomycetes</taxon>
        <taxon>Dothideomycetes incertae sedis</taxon>
        <taxon>Patellariales</taxon>
        <taxon>Patellariaceae</taxon>
        <taxon>Patellaria</taxon>
    </lineage>
</organism>
<evidence type="ECO:0000256" key="1">
    <source>
        <dbReference type="SAM" id="MobiDB-lite"/>
    </source>
</evidence>
<sequence length="60" mass="6921">MQFKQHPLRHHTRMNHPQSVSPRMLPIPPHAKTLLHPTYQNPSQSSKPNQTQAPTKPQPN</sequence>
<feature type="region of interest" description="Disordered" evidence="1">
    <location>
        <begin position="1"/>
        <end position="60"/>
    </location>
</feature>
<dbReference type="AlphaFoldDB" id="A0A9P4VKX1"/>
<evidence type="ECO:0000313" key="3">
    <source>
        <dbReference type="Proteomes" id="UP000799429"/>
    </source>
</evidence>
<keyword evidence="3" id="KW-1185">Reference proteome</keyword>
<name>A0A9P4VKX1_9PEZI</name>
<feature type="compositionally biased region" description="Polar residues" evidence="1">
    <location>
        <begin position="38"/>
        <end position="60"/>
    </location>
</feature>
<accession>A0A9P4VKX1</accession>
<gene>
    <name evidence="2" type="ORF">M501DRAFT_999713</name>
</gene>
<dbReference type="EMBL" id="MU006113">
    <property type="protein sequence ID" value="KAF2834928.1"/>
    <property type="molecule type" value="Genomic_DNA"/>
</dbReference>